<evidence type="ECO:0000259" key="1">
    <source>
        <dbReference type="Pfam" id="PF13480"/>
    </source>
</evidence>
<dbReference type="AlphaFoldDB" id="A0A7G9TBI2"/>
<protein>
    <submittedName>
        <fullName evidence="2">GNAT family N-acetyltransferase</fullName>
    </submittedName>
</protein>
<dbReference type="EMBL" id="CP060731">
    <property type="protein sequence ID" value="QNN77457.1"/>
    <property type="molecule type" value="Genomic_DNA"/>
</dbReference>
<sequence length="365" mass="39331">MNGLRTRLRPLDALAPADIAAWESLACDAPAGIPALLPGMVQAAARWLTPDDPPVVLTVERGGELLALTCLQRRAPDLFVPLPHWRAYRHPHAFQSGILHRTGEAHAVAEAIAGLMRRGSWRERAIRWHCVAADSDMWKALRGAADMHWMQTAASLRPVLRRHPDDVPAAARVGAGVAKDLRRRLRRLQERGDVGLRILQGAQADAAAAARHLALEHAGWKGTRGSSMQASAAERGFFLEATARLAAGGHLVFVETLCGDQVVASSSNLLCGGVLGGFKTGWDPAFAACSPGKLNEWHLLQALDTHWPALLMFDSQAQASSYLAELLPDRQPMVSGILHAGALHGAAILAARPLRPLAYRLGHDD</sequence>
<proteinExistence type="predicted"/>
<feature type="domain" description="BioF2-like acetyltransferase" evidence="1">
    <location>
        <begin position="178"/>
        <end position="303"/>
    </location>
</feature>
<dbReference type="SUPFAM" id="SSF55729">
    <property type="entry name" value="Acyl-CoA N-acyltransferases (Nat)"/>
    <property type="match status" value="1"/>
</dbReference>
<evidence type="ECO:0000313" key="2">
    <source>
        <dbReference type="EMBL" id="QNN77457.1"/>
    </source>
</evidence>
<organism evidence="2 3">
    <name type="scientific">Pseudoxanthomonas mexicana</name>
    <dbReference type="NCBI Taxonomy" id="128785"/>
    <lineage>
        <taxon>Bacteria</taxon>
        <taxon>Pseudomonadati</taxon>
        <taxon>Pseudomonadota</taxon>
        <taxon>Gammaproteobacteria</taxon>
        <taxon>Lysobacterales</taxon>
        <taxon>Lysobacteraceae</taxon>
        <taxon>Pseudoxanthomonas</taxon>
    </lineage>
</organism>
<gene>
    <name evidence="2" type="ORF">IAE60_16325</name>
</gene>
<dbReference type="GeneID" id="81472554"/>
<dbReference type="RefSeq" id="WP_187573045.1">
    <property type="nucleotide sequence ID" value="NZ_CP060731.1"/>
</dbReference>
<dbReference type="GO" id="GO:0016740">
    <property type="term" value="F:transferase activity"/>
    <property type="evidence" value="ECO:0007669"/>
    <property type="project" value="UniProtKB-KW"/>
</dbReference>
<accession>A0A7G9TBI2</accession>
<dbReference type="InterPro" id="IPR016181">
    <property type="entry name" value="Acyl_CoA_acyltransferase"/>
</dbReference>
<dbReference type="Pfam" id="PF13480">
    <property type="entry name" value="Acetyltransf_6"/>
    <property type="match status" value="1"/>
</dbReference>
<dbReference type="Proteomes" id="UP000515838">
    <property type="component" value="Chromosome"/>
</dbReference>
<name>A0A7G9TBI2_PSEMX</name>
<dbReference type="InterPro" id="IPR038740">
    <property type="entry name" value="BioF2-like_GNAT_dom"/>
</dbReference>
<keyword evidence="2" id="KW-0808">Transferase</keyword>
<reference evidence="2 3" key="1">
    <citation type="submission" date="2020-08" db="EMBL/GenBank/DDBJ databases">
        <title>Streptomycin Non-resistant strain, P. mexicana.</title>
        <authorList>
            <person name="Ganesh-Kumar S."/>
            <person name="Zhe T."/>
            <person name="Yu Z."/>
            <person name="Min Y."/>
        </authorList>
    </citation>
    <scope>NUCLEOTIDE SEQUENCE [LARGE SCALE GENOMIC DNA]</scope>
    <source>
        <strain evidence="2 3">GTZY2</strain>
    </source>
</reference>
<evidence type="ECO:0000313" key="3">
    <source>
        <dbReference type="Proteomes" id="UP000515838"/>
    </source>
</evidence>